<keyword evidence="5" id="KW-1185">Reference proteome</keyword>
<dbReference type="AlphaFoldDB" id="A0A0K1QDR4"/>
<evidence type="ECO:0000313" key="4">
    <source>
        <dbReference type="EMBL" id="AKV03916.1"/>
    </source>
</evidence>
<dbReference type="InterPro" id="IPR023650">
    <property type="entry name" value="Beta-lactam_class-A_AS"/>
</dbReference>
<dbReference type="STRING" id="1391654.AKJ09_10579"/>
<organism evidence="4 5">
    <name type="scientific">Labilithrix luteola</name>
    <dbReference type="NCBI Taxonomy" id="1391654"/>
    <lineage>
        <taxon>Bacteria</taxon>
        <taxon>Pseudomonadati</taxon>
        <taxon>Myxococcota</taxon>
        <taxon>Polyangia</taxon>
        <taxon>Polyangiales</taxon>
        <taxon>Labilitrichaceae</taxon>
        <taxon>Labilithrix</taxon>
    </lineage>
</organism>
<dbReference type="InterPro" id="IPR001466">
    <property type="entry name" value="Beta-lactam-related"/>
</dbReference>
<dbReference type="Gene3D" id="3.40.710.10">
    <property type="entry name" value="DD-peptidase/beta-lactamase superfamily"/>
    <property type="match status" value="1"/>
</dbReference>
<evidence type="ECO:0000259" key="3">
    <source>
        <dbReference type="Pfam" id="PF00144"/>
    </source>
</evidence>
<evidence type="ECO:0000256" key="1">
    <source>
        <dbReference type="SAM" id="MobiDB-lite"/>
    </source>
</evidence>
<dbReference type="PROSITE" id="PS00146">
    <property type="entry name" value="BETA_LACTAMASE_A"/>
    <property type="match status" value="1"/>
</dbReference>
<name>A0A0K1QDR4_9BACT</name>
<evidence type="ECO:0000313" key="5">
    <source>
        <dbReference type="Proteomes" id="UP000064967"/>
    </source>
</evidence>
<feature type="region of interest" description="Disordered" evidence="1">
    <location>
        <begin position="53"/>
        <end position="76"/>
    </location>
</feature>
<feature type="domain" description="Beta-lactamase-related" evidence="3">
    <location>
        <begin position="120"/>
        <end position="399"/>
    </location>
</feature>
<dbReference type="PANTHER" id="PTHR46825">
    <property type="entry name" value="D-ALANYL-D-ALANINE-CARBOXYPEPTIDASE/ENDOPEPTIDASE AMPH"/>
    <property type="match status" value="1"/>
</dbReference>
<dbReference type="KEGG" id="llu:AKJ09_10579"/>
<sequence>MKTFSRSPFKRSSGSRGYTGFMRNQARMAFLGVVLMSNVFAANACTSDAAHDPVGEAGPSAPSPDASEGGGDASTCSAATVEPVLRSALESAQRDNRENPGWLFAVHAPTIGLDFRSAIGTDRATGRALSSDAPFRIASVTKTFVAAAVLRLVEDGRLGLDAPIGGLLPAPYPSILKDGGYDPDAITVHQLLAHTSGLYDYAQTDAYVEAVFSEPTHVWTREEQVRFAMTHGKPVGKPGEVFEYSDTGYVLLGAIIETITGKGLAAALRELDRFEALGLTHTWLETLEPAPADAQPRAPQTYGGVPLTTIDASSDLWGGGGLVSTVHDVEAFFRALFGGRVFSKPETLTTMLTRTAASEPGALGIFTKEIEGTTCFYHEGFWGILSLHCPALDLGIVTVGMEAQKLGDGAAELVRPALRAVRDCR</sequence>
<dbReference type="SUPFAM" id="SSF56601">
    <property type="entry name" value="beta-lactamase/transpeptidase-like"/>
    <property type="match status" value="1"/>
</dbReference>
<dbReference type="PANTHER" id="PTHR46825:SF7">
    <property type="entry name" value="D-ALANYL-D-ALANINE CARBOXYPEPTIDASE"/>
    <property type="match status" value="1"/>
</dbReference>
<evidence type="ECO:0000256" key="2">
    <source>
        <dbReference type="SAM" id="SignalP"/>
    </source>
</evidence>
<dbReference type="InterPro" id="IPR050491">
    <property type="entry name" value="AmpC-like"/>
</dbReference>
<keyword evidence="4" id="KW-0121">Carboxypeptidase</keyword>
<gene>
    <name evidence="4" type="ORF">AKJ09_10579</name>
</gene>
<proteinExistence type="predicted"/>
<dbReference type="Proteomes" id="UP000064967">
    <property type="component" value="Chromosome"/>
</dbReference>
<keyword evidence="2" id="KW-0732">Signal</keyword>
<dbReference type="PATRIC" id="fig|1391654.3.peg.10720"/>
<reference evidence="4 5" key="1">
    <citation type="submission" date="2015-08" db="EMBL/GenBank/DDBJ databases">
        <authorList>
            <person name="Babu N.S."/>
            <person name="Beckwith C.J."/>
            <person name="Beseler K.G."/>
            <person name="Brison A."/>
            <person name="Carone J.V."/>
            <person name="Caskin T.P."/>
            <person name="Diamond M."/>
            <person name="Durham M.E."/>
            <person name="Foxe J.M."/>
            <person name="Go M."/>
            <person name="Henderson B.A."/>
            <person name="Jones I.B."/>
            <person name="McGettigan J.A."/>
            <person name="Micheletti S.J."/>
            <person name="Nasrallah M.E."/>
            <person name="Ortiz D."/>
            <person name="Piller C.R."/>
            <person name="Privatt S.R."/>
            <person name="Schneider S.L."/>
            <person name="Sharp S."/>
            <person name="Smith T.C."/>
            <person name="Stanton J.D."/>
            <person name="Ullery H.E."/>
            <person name="Wilson R.J."/>
            <person name="Serrano M.G."/>
            <person name="Buck G."/>
            <person name="Lee V."/>
            <person name="Wang Y."/>
            <person name="Carvalho R."/>
            <person name="Voegtly L."/>
            <person name="Shi R."/>
            <person name="Duckworth R."/>
            <person name="Johnson A."/>
            <person name="Loviza R."/>
            <person name="Walstead R."/>
            <person name="Shah Z."/>
            <person name="Kiflezghi M."/>
            <person name="Wade K."/>
            <person name="Ball S.L."/>
            <person name="Bradley K.W."/>
            <person name="Asai D.J."/>
            <person name="Bowman C.A."/>
            <person name="Russell D.A."/>
            <person name="Pope W.H."/>
            <person name="Jacobs-Sera D."/>
            <person name="Hendrix R.W."/>
            <person name="Hatfull G.F."/>
        </authorList>
    </citation>
    <scope>NUCLEOTIDE SEQUENCE [LARGE SCALE GENOMIC DNA]</scope>
    <source>
        <strain evidence="4 5">DSM 27648</strain>
    </source>
</reference>
<accession>A0A0K1QDR4</accession>
<keyword evidence="4" id="KW-0645">Protease</keyword>
<dbReference type="EMBL" id="CP012333">
    <property type="protein sequence ID" value="AKV03916.1"/>
    <property type="molecule type" value="Genomic_DNA"/>
</dbReference>
<feature type="chain" id="PRO_5005467034" evidence="2">
    <location>
        <begin position="42"/>
        <end position="425"/>
    </location>
</feature>
<protein>
    <submittedName>
        <fullName evidence="4">D-alanyl-D-alanine carboxypeptidase</fullName>
    </submittedName>
</protein>
<dbReference type="Pfam" id="PF00144">
    <property type="entry name" value="Beta-lactamase"/>
    <property type="match status" value="1"/>
</dbReference>
<dbReference type="OrthoDB" id="5524666at2"/>
<dbReference type="InterPro" id="IPR012338">
    <property type="entry name" value="Beta-lactam/transpept-like"/>
</dbReference>
<keyword evidence="4" id="KW-0378">Hydrolase</keyword>
<feature type="signal peptide" evidence="2">
    <location>
        <begin position="1"/>
        <end position="41"/>
    </location>
</feature>
<dbReference type="GO" id="GO:0004180">
    <property type="term" value="F:carboxypeptidase activity"/>
    <property type="evidence" value="ECO:0007669"/>
    <property type="project" value="UniProtKB-KW"/>
</dbReference>